<dbReference type="PANTHER" id="PTHR33498:SF1">
    <property type="entry name" value="TRANSPOSASE FOR INSERTION SEQUENCE ELEMENT IS1557"/>
    <property type="match status" value="1"/>
</dbReference>
<dbReference type="PROSITE" id="PS50531">
    <property type="entry name" value="HTH_IS21"/>
    <property type="match status" value="1"/>
</dbReference>
<reference evidence="2" key="2">
    <citation type="submission" date="2021-01" db="EMBL/GenBank/DDBJ databases">
        <authorList>
            <person name="Mieszkin S."/>
            <person name="Pouder E."/>
            <person name="Alain K."/>
        </authorList>
    </citation>
    <scope>NUCLEOTIDE SEQUENCE</scope>
    <source>
        <strain evidence="2">HW T2.11</strain>
    </source>
</reference>
<dbReference type="PANTHER" id="PTHR33498">
    <property type="entry name" value="TRANSPOSASE FOR INSERTION SEQUENCE ELEMENT IS1557"/>
    <property type="match status" value="1"/>
</dbReference>
<organism evidence="2 3">
    <name type="scientific">Acidisoma silvae</name>
    <dbReference type="NCBI Taxonomy" id="2802396"/>
    <lineage>
        <taxon>Bacteria</taxon>
        <taxon>Pseudomonadati</taxon>
        <taxon>Pseudomonadota</taxon>
        <taxon>Alphaproteobacteria</taxon>
        <taxon>Acetobacterales</taxon>
        <taxon>Acidocellaceae</taxon>
        <taxon>Acidisoma</taxon>
    </lineage>
</organism>
<dbReference type="Pfam" id="PF01610">
    <property type="entry name" value="DDE_Tnp_ISL3"/>
    <property type="match status" value="1"/>
</dbReference>
<name>A0A963YW43_9PROT</name>
<dbReference type="AlphaFoldDB" id="A0A963YW43"/>
<evidence type="ECO:0000313" key="2">
    <source>
        <dbReference type="EMBL" id="MCB8878051.1"/>
    </source>
</evidence>
<accession>A0A963YW43</accession>
<dbReference type="InterPro" id="IPR047951">
    <property type="entry name" value="Transpos_ISL3"/>
</dbReference>
<evidence type="ECO:0000259" key="1">
    <source>
        <dbReference type="PROSITE" id="PS50531"/>
    </source>
</evidence>
<dbReference type="InterPro" id="IPR029261">
    <property type="entry name" value="Transposase_Znf"/>
</dbReference>
<comment type="caution">
    <text evidence="2">The sequence shown here is derived from an EMBL/GenBank/DDBJ whole genome shotgun (WGS) entry which is preliminary data.</text>
</comment>
<evidence type="ECO:0000313" key="3">
    <source>
        <dbReference type="Proteomes" id="UP000708298"/>
    </source>
</evidence>
<feature type="domain" description="HTH IS21-type" evidence="1">
    <location>
        <begin position="281"/>
        <end position="342"/>
    </location>
</feature>
<reference evidence="2" key="1">
    <citation type="journal article" date="2021" name="Microorganisms">
        <title>Acidisoma silvae sp. nov. and Acidisomacellulosilytica sp. nov., Two Acidophilic Bacteria Isolated from Decaying Wood, Hydrolyzing Cellulose and Producing Poly-3-hydroxybutyrate.</title>
        <authorList>
            <person name="Mieszkin S."/>
            <person name="Pouder E."/>
            <person name="Uroz S."/>
            <person name="Simon-Colin C."/>
            <person name="Alain K."/>
        </authorList>
    </citation>
    <scope>NUCLEOTIDE SEQUENCE</scope>
    <source>
        <strain evidence="2">HW T2.11</strain>
    </source>
</reference>
<keyword evidence="3" id="KW-1185">Reference proteome</keyword>
<dbReference type="EMBL" id="JAESVB010000022">
    <property type="protein sequence ID" value="MCB8878051.1"/>
    <property type="molecule type" value="Genomic_DNA"/>
</dbReference>
<dbReference type="Pfam" id="PF14690">
    <property type="entry name" value="Zn_ribbon_ISL3"/>
    <property type="match status" value="1"/>
</dbReference>
<dbReference type="InterPro" id="IPR002560">
    <property type="entry name" value="Transposase_DDE"/>
</dbReference>
<gene>
    <name evidence="2" type="ORF">ASILVAE211_22875</name>
</gene>
<protein>
    <submittedName>
        <fullName evidence="2">ISL3 family transposase</fullName>
    </submittedName>
</protein>
<dbReference type="Proteomes" id="UP000708298">
    <property type="component" value="Unassembled WGS sequence"/>
</dbReference>
<dbReference type="InterPro" id="IPR017894">
    <property type="entry name" value="HTH_IS21_transposase_type"/>
</dbReference>
<proteinExistence type="predicted"/>
<sequence>MISNPDSLVIEVKPKAISACCPDCGYSWQQVHSRYHRRLADLPWQGRPCTLLVSARRFRCPERACARRTFAEPLDGSAIHRGRHTSRLVDLQRYIAFALGGSAGARMAERISCPVSADTLGRRILDTGVDPEKRACPRVLGVDDWAWRRGRRYGTILVDLEQNKVIDLLPDRQSETLACWLRDHPGVEIVARDRAGAYADGIRQGAPSAIQVSDRWHLLRNLSDAFLAVIDRHSAVAKRIAAELYRRPQPKATLRHGARRVGRPRTLSQPAVAAAVIRRGEIFEDVKALKDSGISHQEIGRRLGMERKRVRRWLQRGHAPNWTHAQRSSIVDDHAEYLHRRMAEGCRNVSQLWRELVTFGFEGKRSVVYQWLEKPRSLENEYDDTSRAPVPLGRRLARLLLTSPTRQSITEREFIARLLSVEPALAKASRWVKAMDLLLRKNAVLVLDHFSALPHKACRLSG</sequence>
<dbReference type="RefSeq" id="WP_227323694.1">
    <property type="nucleotide sequence ID" value="NZ_JAESVB010000022.1"/>
</dbReference>
<dbReference type="NCBIfam" id="NF033550">
    <property type="entry name" value="transpos_ISL3"/>
    <property type="match status" value="1"/>
</dbReference>